<dbReference type="GeneID" id="61110347"/>
<keyword evidence="1" id="KW-1133">Transmembrane helix</keyword>
<dbReference type="InterPro" id="IPR036873">
    <property type="entry name" value="Rhodanese-like_dom_sf"/>
</dbReference>
<dbReference type="Proteomes" id="UP000028401">
    <property type="component" value="Unassembled WGS sequence"/>
</dbReference>
<dbReference type="RefSeq" id="WP_011677097.1">
    <property type="nucleotide sequence ID" value="NZ_AZSI01000007.1"/>
</dbReference>
<dbReference type="Gene3D" id="3.40.250.10">
    <property type="entry name" value="Rhodanese-like domain"/>
    <property type="match status" value="1"/>
</dbReference>
<gene>
    <name evidence="3" type="ORF">U725_00260</name>
</gene>
<keyword evidence="3" id="KW-0808">Transferase</keyword>
<dbReference type="InterPro" id="IPR050229">
    <property type="entry name" value="GlpE_sulfurtransferase"/>
</dbReference>
<name>A0A084ADV6_LACLC</name>
<keyword evidence="1" id="KW-0812">Transmembrane</keyword>
<dbReference type="SMART" id="SM00450">
    <property type="entry name" value="RHOD"/>
    <property type="match status" value="1"/>
</dbReference>
<evidence type="ECO:0000313" key="4">
    <source>
        <dbReference type="Proteomes" id="UP000028401"/>
    </source>
</evidence>
<dbReference type="GO" id="GO:0016740">
    <property type="term" value="F:transferase activity"/>
    <property type="evidence" value="ECO:0007669"/>
    <property type="project" value="UniProtKB-KW"/>
</dbReference>
<comment type="caution">
    <text evidence="3">The sequence shown here is derived from an EMBL/GenBank/DDBJ whole genome shotgun (WGS) entry which is preliminary data.</text>
</comment>
<keyword evidence="1" id="KW-0472">Membrane</keyword>
<accession>A0A084ADV6</accession>
<dbReference type="PANTHER" id="PTHR43031">
    <property type="entry name" value="FAD-DEPENDENT OXIDOREDUCTASE"/>
    <property type="match status" value="1"/>
</dbReference>
<dbReference type="SMR" id="A0A084ADV6"/>
<dbReference type="EMBL" id="AZSI01000007">
    <property type="protein sequence ID" value="KEY63485.1"/>
    <property type="molecule type" value="Genomic_DNA"/>
</dbReference>
<dbReference type="CDD" id="cd00158">
    <property type="entry name" value="RHOD"/>
    <property type="match status" value="1"/>
</dbReference>
<feature type="domain" description="Rhodanese" evidence="2">
    <location>
        <begin position="40"/>
        <end position="126"/>
    </location>
</feature>
<dbReference type="Pfam" id="PF00581">
    <property type="entry name" value="Rhodanese"/>
    <property type="match status" value="1"/>
</dbReference>
<sequence length="128" mass="14266">MIIIIIDIILVLVIIGMFVYPRWNLRRNAKLVEEAEFARLIPTSQLIDIREANQFRVNHILGARNLPSGQIDQSLNALSKHKPVLIYETGRPVGGAKVAKKLKKAGIPEIYILKGGLNSWNGKTKSGI</sequence>
<evidence type="ECO:0000259" key="2">
    <source>
        <dbReference type="PROSITE" id="PS50206"/>
    </source>
</evidence>
<dbReference type="PROSITE" id="PS50206">
    <property type="entry name" value="RHODANESE_3"/>
    <property type="match status" value="1"/>
</dbReference>
<feature type="transmembrane region" description="Helical" evidence="1">
    <location>
        <begin position="6"/>
        <end position="23"/>
    </location>
</feature>
<dbReference type="PANTHER" id="PTHR43031:SF18">
    <property type="entry name" value="RHODANESE-RELATED SULFURTRANSFERASES"/>
    <property type="match status" value="1"/>
</dbReference>
<dbReference type="SUPFAM" id="SSF52821">
    <property type="entry name" value="Rhodanese/Cell cycle control phosphatase"/>
    <property type="match status" value="1"/>
</dbReference>
<protein>
    <submittedName>
        <fullName evidence="3">Rhodanese-related sulfurtransferase</fullName>
    </submittedName>
</protein>
<organism evidence="3 4">
    <name type="scientific">Lactococcus cremoris subsp. cremoris GE214</name>
    <dbReference type="NCBI Taxonomy" id="1415168"/>
    <lineage>
        <taxon>Bacteria</taxon>
        <taxon>Bacillati</taxon>
        <taxon>Bacillota</taxon>
        <taxon>Bacilli</taxon>
        <taxon>Lactobacillales</taxon>
        <taxon>Streptococcaceae</taxon>
        <taxon>Lactococcus</taxon>
        <taxon>Lactococcus cremoris subsp. cremoris</taxon>
    </lineage>
</organism>
<dbReference type="AlphaFoldDB" id="A0A084ADV6"/>
<evidence type="ECO:0000256" key="1">
    <source>
        <dbReference type="SAM" id="Phobius"/>
    </source>
</evidence>
<dbReference type="InterPro" id="IPR001763">
    <property type="entry name" value="Rhodanese-like_dom"/>
</dbReference>
<reference evidence="3 4" key="1">
    <citation type="submission" date="2014-06" db="EMBL/GenBank/DDBJ databases">
        <title>Draft genome sequence of the putrescine producing strain Lactococcus lactis subsp cremoris GE214.</title>
        <authorList>
            <person name="Ladero V."/>
            <person name="Linares D.M."/>
            <person name="del Rio B."/>
            <person name="Mayo B."/>
            <person name="Martin M.C."/>
            <person name="Fernandez M."/>
            <person name="Alvarez M.A."/>
        </authorList>
    </citation>
    <scope>NUCLEOTIDE SEQUENCE [LARGE SCALE GENOMIC DNA]</scope>
    <source>
        <strain evidence="3 4">GE214</strain>
    </source>
</reference>
<proteinExistence type="predicted"/>
<evidence type="ECO:0000313" key="3">
    <source>
        <dbReference type="EMBL" id="KEY63485.1"/>
    </source>
</evidence>
<dbReference type="PATRIC" id="fig|1415168.3.peg.271"/>